<keyword evidence="3" id="KW-1185">Reference proteome</keyword>
<organism evidence="2 3">
    <name type="scientific">Caldinitratiruptor microaerophilus</name>
    <dbReference type="NCBI Taxonomy" id="671077"/>
    <lineage>
        <taxon>Bacteria</taxon>
        <taxon>Bacillati</taxon>
        <taxon>Bacillota</taxon>
        <taxon>Clostridia</taxon>
        <taxon>Eubacteriales</taxon>
        <taxon>Symbiobacteriaceae</taxon>
        <taxon>Caldinitratiruptor</taxon>
    </lineage>
</organism>
<name>A0AA35CHI2_9FIRM</name>
<evidence type="ECO:0000313" key="3">
    <source>
        <dbReference type="Proteomes" id="UP001163687"/>
    </source>
</evidence>
<dbReference type="EMBL" id="AP025628">
    <property type="protein sequence ID" value="BDG59085.1"/>
    <property type="molecule type" value="Genomic_DNA"/>
</dbReference>
<keyword evidence="1" id="KW-0812">Transmembrane</keyword>
<dbReference type="Proteomes" id="UP001163687">
    <property type="component" value="Chromosome"/>
</dbReference>
<dbReference type="KEGG" id="cmic:caldi_01750"/>
<keyword evidence="1" id="KW-0472">Membrane</keyword>
<evidence type="ECO:0000313" key="2">
    <source>
        <dbReference type="EMBL" id="BDG59085.1"/>
    </source>
</evidence>
<sequence length="172" mass="18242">MRAGEFPWRLLLAAGALVFLAIGEPAAAAARVSIADLLAGAERFDGAEVRIAGEVVGDVMLRGDHGWINVSDGTGVIGVWVPASEVRGLQGGRYGLRGDVVEVTGTFRRADPRQGGETDVEGRTVVRLEAARPLPRPLDRRRLYAAGLLGAAGTALGALWWRRERSARHPAG</sequence>
<evidence type="ECO:0008006" key="4">
    <source>
        <dbReference type="Google" id="ProtNLM"/>
    </source>
</evidence>
<proteinExistence type="predicted"/>
<keyword evidence="1" id="KW-1133">Transmembrane helix</keyword>
<dbReference type="AlphaFoldDB" id="A0AA35CHI2"/>
<reference evidence="2" key="1">
    <citation type="submission" date="2022-03" db="EMBL/GenBank/DDBJ databases">
        <title>Complete genome sequence of Caldinitratiruptor microaerophilus.</title>
        <authorList>
            <person name="Mukaiyama R."/>
            <person name="Nishiyama T."/>
            <person name="Ueda K."/>
        </authorList>
    </citation>
    <scope>NUCLEOTIDE SEQUENCE</scope>
    <source>
        <strain evidence="2">JCM 16183</strain>
    </source>
</reference>
<evidence type="ECO:0000256" key="1">
    <source>
        <dbReference type="SAM" id="Phobius"/>
    </source>
</evidence>
<dbReference type="RefSeq" id="WP_264843200.1">
    <property type="nucleotide sequence ID" value="NZ_AP025628.1"/>
</dbReference>
<gene>
    <name evidence="2" type="ORF">caldi_01750</name>
</gene>
<accession>A0AA35CHI2</accession>
<protein>
    <recommendedName>
        <fullName evidence="4">DNA-binding protein</fullName>
    </recommendedName>
</protein>
<feature type="transmembrane region" description="Helical" evidence="1">
    <location>
        <begin position="143"/>
        <end position="161"/>
    </location>
</feature>